<dbReference type="EMBL" id="BMNR01000002">
    <property type="protein sequence ID" value="GGK15569.1"/>
    <property type="molecule type" value="Genomic_DNA"/>
</dbReference>
<comment type="caution">
    <text evidence="1">The sequence shown here is derived from an EMBL/GenBank/DDBJ whole genome shotgun (WGS) entry which is preliminary data.</text>
</comment>
<dbReference type="AlphaFoldDB" id="A0A8J3BHZ8"/>
<dbReference type="Proteomes" id="UP000612329">
    <property type="component" value="Unassembled WGS sequence"/>
</dbReference>
<evidence type="ECO:0000313" key="1">
    <source>
        <dbReference type="EMBL" id="GGK15569.1"/>
    </source>
</evidence>
<keyword evidence="2" id="KW-1185">Reference proteome</keyword>
<sequence length="42" mass="4932">MLYQENKPKKHPYVSAVLDYHLRRNAQKATPKNSLYIKSKTA</sequence>
<protein>
    <submittedName>
        <fullName evidence="1">Uncharacterized protein</fullName>
    </submittedName>
</protein>
<accession>A0A8J3BHZ8</accession>
<reference evidence="1" key="1">
    <citation type="journal article" date="2014" name="Int. J. Syst. Evol. Microbiol.">
        <title>Complete genome sequence of Corynebacterium casei LMG S-19264T (=DSM 44701T), isolated from a smear-ripened cheese.</title>
        <authorList>
            <consortium name="US DOE Joint Genome Institute (JGI-PGF)"/>
            <person name="Walter F."/>
            <person name="Albersmeier A."/>
            <person name="Kalinowski J."/>
            <person name="Ruckert C."/>
        </authorList>
    </citation>
    <scope>NUCLEOTIDE SEQUENCE</scope>
    <source>
        <strain evidence="1">JCM 12862</strain>
    </source>
</reference>
<gene>
    <name evidence="1" type="ORF">GCM10007962_07300</name>
</gene>
<evidence type="ECO:0000313" key="2">
    <source>
        <dbReference type="Proteomes" id="UP000612329"/>
    </source>
</evidence>
<organism evidence="1 2">
    <name type="scientific">Yeosuana aromativorans</name>
    <dbReference type="NCBI Taxonomy" id="288019"/>
    <lineage>
        <taxon>Bacteria</taxon>
        <taxon>Pseudomonadati</taxon>
        <taxon>Bacteroidota</taxon>
        <taxon>Flavobacteriia</taxon>
        <taxon>Flavobacteriales</taxon>
        <taxon>Flavobacteriaceae</taxon>
        <taxon>Yeosuana</taxon>
    </lineage>
</organism>
<name>A0A8J3BHZ8_9FLAO</name>
<proteinExistence type="predicted"/>
<reference evidence="1" key="2">
    <citation type="submission" date="2020-09" db="EMBL/GenBank/DDBJ databases">
        <authorList>
            <person name="Sun Q."/>
            <person name="Ohkuma M."/>
        </authorList>
    </citation>
    <scope>NUCLEOTIDE SEQUENCE</scope>
    <source>
        <strain evidence="1">JCM 12862</strain>
    </source>
</reference>